<keyword evidence="4" id="KW-0804">Transcription</keyword>
<evidence type="ECO:0000313" key="9">
    <source>
        <dbReference type="EMBL" id="PON84416.1"/>
    </source>
</evidence>
<keyword evidence="2" id="KW-0805">Transcription regulation</keyword>
<feature type="compositionally biased region" description="Polar residues" evidence="7">
    <location>
        <begin position="333"/>
        <end position="350"/>
    </location>
</feature>
<evidence type="ECO:0000256" key="6">
    <source>
        <dbReference type="SAM" id="Coils"/>
    </source>
</evidence>
<dbReference type="InterPro" id="IPR055478">
    <property type="entry name" value="DUF7050"/>
</dbReference>
<keyword evidence="3" id="KW-0238">DNA-binding</keyword>
<keyword evidence="6" id="KW-0175">Coiled coil</keyword>
<evidence type="ECO:0000256" key="2">
    <source>
        <dbReference type="ARBA" id="ARBA00023015"/>
    </source>
</evidence>
<dbReference type="PANTHER" id="PTHR46665:SF1">
    <property type="entry name" value="SPERMATOGENESIS- AND OOGENESIS-SPECIFIC BASIC HELIX-LOOP-HELIX-CONTAINING PROTEIN 1"/>
    <property type="match status" value="1"/>
</dbReference>
<evidence type="ECO:0000256" key="1">
    <source>
        <dbReference type="ARBA" id="ARBA00004123"/>
    </source>
</evidence>
<dbReference type="SUPFAM" id="SSF47459">
    <property type="entry name" value="HLH, helix-loop-helix DNA-binding domain"/>
    <property type="match status" value="1"/>
</dbReference>
<dbReference type="Pfam" id="PF00010">
    <property type="entry name" value="HLH"/>
    <property type="match status" value="1"/>
</dbReference>
<name>A0A2P5EFX7_TREOI</name>
<gene>
    <name evidence="9" type="primary">TorBHLH52</name>
    <name evidence="9" type="ORF">TorRG33x02_197490</name>
</gene>
<dbReference type="FunCoup" id="A0A2P5EFX7">
    <property type="interactions" value="82"/>
</dbReference>
<dbReference type="InterPro" id="IPR045239">
    <property type="entry name" value="bHLH95_bHLH"/>
</dbReference>
<feature type="domain" description="BHLH" evidence="8">
    <location>
        <begin position="407"/>
        <end position="456"/>
    </location>
</feature>
<dbReference type="AlphaFoldDB" id="A0A2P5EFX7"/>
<keyword evidence="5" id="KW-0539">Nucleus</keyword>
<protein>
    <submittedName>
        <fullName evidence="9">Basic helix-loop-helix transcription factor</fullName>
    </submittedName>
</protein>
<dbReference type="EMBL" id="JXTC01000162">
    <property type="protein sequence ID" value="PON84416.1"/>
    <property type="molecule type" value="Genomic_DNA"/>
</dbReference>
<dbReference type="Pfam" id="PF23133">
    <property type="entry name" value="DUF7050"/>
    <property type="match status" value="1"/>
</dbReference>
<dbReference type="Pfam" id="PF23132">
    <property type="entry name" value="DUF7049"/>
    <property type="match status" value="1"/>
</dbReference>
<dbReference type="CDD" id="cd11393">
    <property type="entry name" value="bHLH_AtbHLH_like"/>
    <property type="match status" value="1"/>
</dbReference>
<reference evidence="10" key="1">
    <citation type="submission" date="2016-06" db="EMBL/GenBank/DDBJ databases">
        <title>Parallel loss of symbiosis genes in relatives of nitrogen-fixing non-legume Parasponia.</title>
        <authorList>
            <person name="Van Velzen R."/>
            <person name="Holmer R."/>
            <person name="Bu F."/>
            <person name="Rutten L."/>
            <person name="Van Zeijl A."/>
            <person name="Liu W."/>
            <person name="Santuari L."/>
            <person name="Cao Q."/>
            <person name="Sharma T."/>
            <person name="Shen D."/>
            <person name="Roswanjaya Y."/>
            <person name="Wardhani T."/>
            <person name="Kalhor M.S."/>
            <person name="Jansen J."/>
            <person name="Van den Hoogen J."/>
            <person name="Gungor B."/>
            <person name="Hartog M."/>
            <person name="Hontelez J."/>
            <person name="Verver J."/>
            <person name="Yang W.-C."/>
            <person name="Schijlen E."/>
            <person name="Repin R."/>
            <person name="Schilthuizen M."/>
            <person name="Schranz E."/>
            <person name="Heidstra R."/>
            <person name="Miyata K."/>
            <person name="Fedorova E."/>
            <person name="Kohlen W."/>
            <person name="Bisseling T."/>
            <person name="Smit S."/>
            <person name="Geurts R."/>
        </authorList>
    </citation>
    <scope>NUCLEOTIDE SEQUENCE [LARGE SCALE GENOMIC DNA]</scope>
    <source>
        <strain evidence="10">cv. RG33-2</strain>
    </source>
</reference>
<feature type="region of interest" description="Disordered" evidence="7">
    <location>
        <begin position="313"/>
        <end position="351"/>
    </location>
</feature>
<sequence>MDAAFNLDDNYRANFLRVLMQSLGCTYISIWKYNPSNYFLFFLDGLYHEDTNTQLPSSSSGSLARRLFDEYSQSVILGVAENDQVPGLAFRNSTPYLELQELDLRRLASNDTQRQFYQTAVFMGCKIGEIELGLSNVPQMNMKMELRSWFPEAFPSQTQLGIDQDNIIPSQTQLAEQINPIRPPTDNQKPLAASSSSSSLRSLSMDNSPEYSSLLFNINNPTTTTPPPNTTSPHNAINISQAELQIDPNNIPLLMQPLLPSHEPLMILPHQQAMQAFARLRNVQFPTPETEDAAMTKAILAVLTSASAYNPASSSSSSANYSADHPHHHLINPKSSAFKNYDSTSTTPSASALDRHRLSLKKGLFKRSVSFFRSLNLMRNRQRLQAAAATAAAAAAASATTYRPTTSTQLHHMISERKRREKINESFQSLRSLLPPGTKKDKASVLNTTTEYLNSLKAQVEELSRRNKQLEAQVLSQAPAGIRLTEANKNGHSIIDSSSTSDHQRVDVRIIRHVSESTSEAAELVIDLQVILRAAIPVDDLVLRILEFLKTDENVSLMSMDANTHLTESSSTSLNRVTLRLRVEGSEWDESAFQEAVRRVVADLAQ</sequence>
<evidence type="ECO:0000256" key="5">
    <source>
        <dbReference type="ARBA" id="ARBA00023242"/>
    </source>
</evidence>
<dbReference type="Gene3D" id="4.10.280.10">
    <property type="entry name" value="Helix-loop-helix DNA-binding domain"/>
    <property type="match status" value="1"/>
</dbReference>
<dbReference type="GO" id="GO:0005634">
    <property type="term" value="C:nucleus"/>
    <property type="evidence" value="ECO:0007669"/>
    <property type="project" value="UniProtKB-SubCell"/>
</dbReference>
<dbReference type="PROSITE" id="PS50888">
    <property type="entry name" value="BHLH"/>
    <property type="match status" value="1"/>
</dbReference>
<evidence type="ECO:0000259" key="8">
    <source>
        <dbReference type="PROSITE" id="PS50888"/>
    </source>
</evidence>
<evidence type="ECO:0000256" key="7">
    <source>
        <dbReference type="SAM" id="MobiDB-lite"/>
    </source>
</evidence>
<dbReference type="Proteomes" id="UP000237000">
    <property type="component" value="Unassembled WGS sequence"/>
</dbReference>
<comment type="subcellular location">
    <subcellularLocation>
        <location evidence="1">Nucleus</location>
    </subcellularLocation>
</comment>
<comment type="caution">
    <text evidence="9">The sequence shown here is derived from an EMBL/GenBank/DDBJ whole genome shotgun (WGS) entry which is preliminary data.</text>
</comment>
<dbReference type="InterPro" id="IPR055477">
    <property type="entry name" value="DUF7049"/>
</dbReference>
<feature type="region of interest" description="Disordered" evidence="7">
    <location>
        <begin position="180"/>
        <end position="206"/>
    </location>
</feature>
<evidence type="ECO:0000256" key="3">
    <source>
        <dbReference type="ARBA" id="ARBA00023125"/>
    </source>
</evidence>
<organism evidence="9 10">
    <name type="scientific">Trema orientale</name>
    <name type="common">Charcoal tree</name>
    <name type="synonym">Celtis orientalis</name>
    <dbReference type="NCBI Taxonomy" id="63057"/>
    <lineage>
        <taxon>Eukaryota</taxon>
        <taxon>Viridiplantae</taxon>
        <taxon>Streptophyta</taxon>
        <taxon>Embryophyta</taxon>
        <taxon>Tracheophyta</taxon>
        <taxon>Spermatophyta</taxon>
        <taxon>Magnoliopsida</taxon>
        <taxon>eudicotyledons</taxon>
        <taxon>Gunneridae</taxon>
        <taxon>Pentapetalae</taxon>
        <taxon>rosids</taxon>
        <taxon>fabids</taxon>
        <taxon>Rosales</taxon>
        <taxon>Cannabaceae</taxon>
        <taxon>Trema</taxon>
    </lineage>
</organism>
<proteinExistence type="predicted"/>
<feature type="compositionally biased region" description="Low complexity" evidence="7">
    <location>
        <begin position="313"/>
        <end position="323"/>
    </location>
</feature>
<evidence type="ECO:0000313" key="10">
    <source>
        <dbReference type="Proteomes" id="UP000237000"/>
    </source>
</evidence>
<dbReference type="GO" id="GO:0003677">
    <property type="term" value="F:DNA binding"/>
    <property type="evidence" value="ECO:0007669"/>
    <property type="project" value="UniProtKB-KW"/>
</dbReference>
<feature type="compositionally biased region" description="Low complexity" evidence="7">
    <location>
        <begin position="191"/>
        <end position="204"/>
    </location>
</feature>
<dbReference type="SMART" id="SM00353">
    <property type="entry name" value="HLH"/>
    <property type="match status" value="1"/>
</dbReference>
<evidence type="ECO:0000256" key="4">
    <source>
        <dbReference type="ARBA" id="ARBA00023163"/>
    </source>
</evidence>
<dbReference type="OrthoDB" id="5778525at2759"/>
<dbReference type="InterPro" id="IPR036638">
    <property type="entry name" value="HLH_DNA-bd_sf"/>
</dbReference>
<dbReference type="InterPro" id="IPR044658">
    <property type="entry name" value="bHLH92/bHLH041-like"/>
</dbReference>
<feature type="coiled-coil region" evidence="6">
    <location>
        <begin position="446"/>
        <end position="473"/>
    </location>
</feature>
<dbReference type="InParanoid" id="A0A2P5EFX7"/>
<keyword evidence="10" id="KW-1185">Reference proteome</keyword>
<accession>A0A2P5EFX7</accession>
<dbReference type="GO" id="GO:0046983">
    <property type="term" value="F:protein dimerization activity"/>
    <property type="evidence" value="ECO:0007669"/>
    <property type="project" value="InterPro"/>
</dbReference>
<dbReference type="PANTHER" id="PTHR46665">
    <property type="entry name" value="TRANSCRIPTION FACTOR BHLH041-RELATED-RELATED"/>
    <property type="match status" value="1"/>
</dbReference>
<dbReference type="InterPro" id="IPR011598">
    <property type="entry name" value="bHLH_dom"/>
</dbReference>